<sequence length="134" mass="14897">MTLFDHVRGRPIEAGADTAWCDGPSPERSGWRERSATVRGEPIFAVDYVRCAYFRLGLVEQPFTSPTYQRRGLARVGLAALRDEQPGLAWHTLGGHMSDSRGFWLAIAGEAAGGYQRRSVCKHLDIRVPVVENL</sequence>
<reference evidence="2" key="1">
    <citation type="journal article" date="2019" name="Int. J. Syst. Evol. Microbiol.">
        <title>The Global Catalogue of Microorganisms (GCM) 10K type strain sequencing project: providing services to taxonomists for standard genome sequencing and annotation.</title>
        <authorList>
            <consortium name="The Broad Institute Genomics Platform"/>
            <consortium name="The Broad Institute Genome Sequencing Center for Infectious Disease"/>
            <person name="Wu L."/>
            <person name="Ma J."/>
        </authorList>
    </citation>
    <scope>NUCLEOTIDE SEQUENCE [LARGE SCALE GENOMIC DNA]</scope>
    <source>
        <strain evidence="2">CGMCC 4.7680</strain>
    </source>
</reference>
<protein>
    <recommendedName>
        <fullName evidence="3">GNAT family N-acetyltransferase</fullName>
    </recommendedName>
</protein>
<evidence type="ECO:0000313" key="2">
    <source>
        <dbReference type="Proteomes" id="UP000649955"/>
    </source>
</evidence>
<comment type="caution">
    <text evidence="1">The sequence shown here is derived from an EMBL/GenBank/DDBJ whole genome shotgun (WGS) entry which is preliminary data.</text>
</comment>
<gene>
    <name evidence="1" type="ORF">GCM10017567_44710</name>
</gene>
<proteinExistence type="predicted"/>
<keyword evidence="2" id="KW-1185">Reference proteome</keyword>
<dbReference type="Proteomes" id="UP000649955">
    <property type="component" value="Unassembled WGS sequence"/>
</dbReference>
<organism evidence="1 2">
    <name type="scientific">Amycolatopsis bullii</name>
    <dbReference type="NCBI Taxonomy" id="941987"/>
    <lineage>
        <taxon>Bacteria</taxon>
        <taxon>Bacillati</taxon>
        <taxon>Actinomycetota</taxon>
        <taxon>Actinomycetes</taxon>
        <taxon>Pseudonocardiales</taxon>
        <taxon>Pseudonocardiaceae</taxon>
        <taxon>Amycolatopsis</taxon>
    </lineage>
</organism>
<dbReference type="EMBL" id="BNAW01000020">
    <property type="protein sequence ID" value="GHG21144.1"/>
    <property type="molecule type" value="Genomic_DNA"/>
</dbReference>
<evidence type="ECO:0000313" key="1">
    <source>
        <dbReference type="EMBL" id="GHG21144.1"/>
    </source>
</evidence>
<accession>A0ABQ3KFR7</accession>
<evidence type="ECO:0008006" key="3">
    <source>
        <dbReference type="Google" id="ProtNLM"/>
    </source>
</evidence>
<name>A0ABQ3KFR7_9PSEU</name>